<dbReference type="GO" id="GO:0008234">
    <property type="term" value="F:cysteine-type peptidase activity"/>
    <property type="evidence" value="ECO:0007669"/>
    <property type="project" value="InterPro"/>
</dbReference>
<name>A0A815ZPX5_ADIRI</name>
<keyword evidence="4" id="KW-1185">Reference proteome</keyword>
<comment type="caution">
    <text evidence="3">The sequence shown here is derived from an EMBL/GenBank/DDBJ whole genome shotgun (WGS) entry which is preliminary data.</text>
</comment>
<comment type="similarity">
    <text evidence="1">Belongs to the peptidase C1 family.</text>
</comment>
<reference evidence="3" key="1">
    <citation type="submission" date="2021-02" db="EMBL/GenBank/DDBJ databases">
        <authorList>
            <person name="Nowell W R."/>
        </authorList>
    </citation>
    <scope>NUCLEOTIDE SEQUENCE</scope>
</reference>
<dbReference type="Proteomes" id="UP000663828">
    <property type="component" value="Unassembled WGS sequence"/>
</dbReference>
<evidence type="ECO:0000313" key="4">
    <source>
        <dbReference type="Proteomes" id="UP000663828"/>
    </source>
</evidence>
<dbReference type="SMART" id="SM00645">
    <property type="entry name" value="Pept_C1"/>
    <property type="match status" value="1"/>
</dbReference>
<sequence length="311" mass="36514">MNTSMLLFRQQKRNLDMLRQKLRWSVSHGVNLPSNINLRPYMTEIEDQGDMGSCVANAIAGSLEYLYKRYARLKLDVSRLFIDFNARIANLDWRNQQQFVIDINNPQNSFGTQREAGLRALQQYGFCKESLWPYDRSLYLRPPPLSVYKEAARRSIIPLKIPINVDSVRTCLAHEIPVLVGILLSSNDAYHNQGWIKIPNKPPVDEGYHACLVVGYDDSTEHFIIRNSWGAQWGDKGYCYVPYQYLVDRRLVAPESTFWAVAQIIPRKLMRRGYLSYPNFTQYHWESVTDQAFYQFFYRRQSLTQRIYTNR</sequence>
<dbReference type="Gene3D" id="3.90.70.10">
    <property type="entry name" value="Cysteine proteinases"/>
    <property type="match status" value="1"/>
</dbReference>
<dbReference type="GO" id="GO:0006508">
    <property type="term" value="P:proteolysis"/>
    <property type="evidence" value="ECO:0007669"/>
    <property type="project" value="InterPro"/>
</dbReference>
<dbReference type="InterPro" id="IPR013128">
    <property type="entry name" value="Peptidase_C1A"/>
</dbReference>
<dbReference type="EMBL" id="CAJNOR010006089">
    <property type="protein sequence ID" value="CAF1585281.1"/>
    <property type="molecule type" value="Genomic_DNA"/>
</dbReference>
<evidence type="ECO:0000259" key="2">
    <source>
        <dbReference type="SMART" id="SM00645"/>
    </source>
</evidence>
<organism evidence="3 4">
    <name type="scientific">Adineta ricciae</name>
    <name type="common">Rotifer</name>
    <dbReference type="NCBI Taxonomy" id="249248"/>
    <lineage>
        <taxon>Eukaryota</taxon>
        <taxon>Metazoa</taxon>
        <taxon>Spiralia</taxon>
        <taxon>Gnathifera</taxon>
        <taxon>Rotifera</taxon>
        <taxon>Eurotatoria</taxon>
        <taxon>Bdelloidea</taxon>
        <taxon>Adinetida</taxon>
        <taxon>Adinetidae</taxon>
        <taxon>Adineta</taxon>
    </lineage>
</organism>
<dbReference type="AlphaFoldDB" id="A0A815ZPX5"/>
<proteinExistence type="inferred from homology"/>
<dbReference type="CDD" id="cd02619">
    <property type="entry name" value="Peptidase_C1"/>
    <property type="match status" value="1"/>
</dbReference>
<dbReference type="PANTHER" id="PTHR12411">
    <property type="entry name" value="CYSTEINE PROTEASE FAMILY C1-RELATED"/>
    <property type="match status" value="1"/>
</dbReference>
<dbReference type="SUPFAM" id="SSF54001">
    <property type="entry name" value="Cysteine proteinases"/>
    <property type="match status" value="1"/>
</dbReference>
<evidence type="ECO:0000256" key="1">
    <source>
        <dbReference type="ARBA" id="ARBA00008455"/>
    </source>
</evidence>
<dbReference type="InterPro" id="IPR000668">
    <property type="entry name" value="Peptidase_C1A_C"/>
</dbReference>
<protein>
    <recommendedName>
        <fullName evidence="2">Peptidase C1A papain C-terminal domain-containing protein</fullName>
    </recommendedName>
</protein>
<feature type="domain" description="Peptidase C1A papain C-terminal" evidence="2">
    <location>
        <begin position="32"/>
        <end position="255"/>
    </location>
</feature>
<dbReference type="Pfam" id="PF00112">
    <property type="entry name" value="Peptidase_C1"/>
    <property type="match status" value="1"/>
</dbReference>
<accession>A0A815ZPX5</accession>
<dbReference type="InterPro" id="IPR038765">
    <property type="entry name" value="Papain-like_cys_pep_sf"/>
</dbReference>
<gene>
    <name evidence="3" type="ORF">XAT740_LOCUS45954</name>
</gene>
<evidence type="ECO:0000313" key="3">
    <source>
        <dbReference type="EMBL" id="CAF1585281.1"/>
    </source>
</evidence>